<name>A0AAV2R463_MEGNR</name>
<feature type="compositionally biased region" description="Low complexity" evidence="12">
    <location>
        <begin position="724"/>
        <end position="739"/>
    </location>
</feature>
<dbReference type="Proteomes" id="UP001497623">
    <property type="component" value="Unassembled WGS sequence"/>
</dbReference>
<feature type="domain" description="C2H2-type" evidence="13">
    <location>
        <begin position="842"/>
        <end position="870"/>
    </location>
</feature>
<feature type="domain" description="C2H2-type" evidence="13">
    <location>
        <begin position="235"/>
        <end position="258"/>
    </location>
</feature>
<dbReference type="Pfam" id="PF00096">
    <property type="entry name" value="zf-C2H2"/>
    <property type="match status" value="4"/>
</dbReference>
<evidence type="ECO:0000256" key="5">
    <source>
        <dbReference type="ARBA" id="ARBA00022771"/>
    </source>
</evidence>
<feature type="compositionally biased region" description="Polar residues" evidence="12">
    <location>
        <begin position="465"/>
        <end position="478"/>
    </location>
</feature>
<dbReference type="SUPFAM" id="SSF57667">
    <property type="entry name" value="beta-beta-alpha zinc fingers"/>
    <property type="match status" value="3"/>
</dbReference>
<dbReference type="SMART" id="SM00355">
    <property type="entry name" value="ZnF_C2H2"/>
    <property type="match status" value="7"/>
</dbReference>
<organism evidence="14 15">
    <name type="scientific">Meganyctiphanes norvegica</name>
    <name type="common">Northern krill</name>
    <name type="synonym">Thysanopoda norvegica</name>
    <dbReference type="NCBI Taxonomy" id="48144"/>
    <lineage>
        <taxon>Eukaryota</taxon>
        <taxon>Metazoa</taxon>
        <taxon>Ecdysozoa</taxon>
        <taxon>Arthropoda</taxon>
        <taxon>Crustacea</taxon>
        <taxon>Multicrustacea</taxon>
        <taxon>Malacostraca</taxon>
        <taxon>Eumalacostraca</taxon>
        <taxon>Eucarida</taxon>
        <taxon>Euphausiacea</taxon>
        <taxon>Euphausiidae</taxon>
        <taxon>Meganyctiphanes</taxon>
    </lineage>
</organism>
<feature type="domain" description="C2H2-type" evidence="13">
    <location>
        <begin position="168"/>
        <end position="195"/>
    </location>
</feature>
<evidence type="ECO:0000256" key="4">
    <source>
        <dbReference type="ARBA" id="ARBA00022737"/>
    </source>
</evidence>
<dbReference type="InterPro" id="IPR050331">
    <property type="entry name" value="Zinc_finger"/>
</dbReference>
<evidence type="ECO:0000256" key="9">
    <source>
        <dbReference type="ARBA" id="ARBA00023163"/>
    </source>
</evidence>
<keyword evidence="10" id="KW-0539">Nucleus</keyword>
<evidence type="ECO:0000256" key="7">
    <source>
        <dbReference type="ARBA" id="ARBA00023015"/>
    </source>
</evidence>
<feature type="compositionally biased region" description="Low complexity" evidence="12">
    <location>
        <begin position="708"/>
        <end position="717"/>
    </location>
</feature>
<feature type="compositionally biased region" description="Polar residues" evidence="12">
    <location>
        <begin position="331"/>
        <end position="344"/>
    </location>
</feature>
<feature type="domain" description="C2H2-type" evidence="13">
    <location>
        <begin position="140"/>
        <end position="167"/>
    </location>
</feature>
<keyword evidence="7" id="KW-0805">Transcription regulation</keyword>
<evidence type="ECO:0000256" key="1">
    <source>
        <dbReference type="ARBA" id="ARBA00004123"/>
    </source>
</evidence>
<dbReference type="GO" id="GO:0008270">
    <property type="term" value="F:zinc ion binding"/>
    <property type="evidence" value="ECO:0007669"/>
    <property type="project" value="UniProtKB-KW"/>
</dbReference>
<feature type="domain" description="C2H2-type" evidence="13">
    <location>
        <begin position="196"/>
        <end position="223"/>
    </location>
</feature>
<comment type="similarity">
    <text evidence="2">Belongs to the krueppel C2H2-type zinc-finger protein family.</text>
</comment>
<dbReference type="FunFam" id="3.30.160.60:FF:000100">
    <property type="entry name" value="Zinc finger 45-like"/>
    <property type="match status" value="2"/>
</dbReference>
<keyword evidence="8" id="KW-0238">DNA-binding</keyword>
<evidence type="ECO:0000256" key="6">
    <source>
        <dbReference type="ARBA" id="ARBA00022833"/>
    </source>
</evidence>
<gene>
    <name evidence="14" type="ORF">MNOR_LOCUS19619</name>
</gene>
<comment type="caution">
    <text evidence="14">The sequence shown here is derived from an EMBL/GenBank/DDBJ whole genome shotgun (WGS) entry which is preliminary data.</text>
</comment>
<sequence>MLGMEDSEFEAMGSMEQPPGTLLFSPQDLLRPAKTPRGRGRGRLQKYEIGGMKQEPDSAIAAAAAATAAILTNGGTGANMEMPVACEVCGKVMMTGKTLVQHMAIHSDLKPFQCPHCPKSFARKVHLQGHLVVHGIEKQFECPICHQRFSRQDCVKVHMRLHDKSKCVFCDVCHKAFLTVGALNIHLRIHRGEKPFKCHLCGKCFTQKNHLITHIKRHTKVTDEHFTKKLGPRMFKCEHCPRSFIRLSDYERHVQWNHGAVAEGAMVDKLPTVENLLDGEMKQTGLAPQIFKAPKDTLNNKPRPKKNPKKVMCTTSTQTDEDGGHIIIPRQYQNQMSSGTQMSAPPTPMREEDMYENDIFDDNIDRNYSSESDGDDDDIHRTMKVKREAPSMMSSTETHTMSAEAAFDAIVSSSNNKAESSQSMETFDSSNSDSQNSHSVVLSATHDDNSQERVVVINAADNDRPTVSYQNEDSQLSSIDDHDDNVYTAREQHDTGGLMVRHDNGMIMHQGTGIMVQEDERIADVDPQESLVAGDPQESFVAGDSQESFVAGDDMSDPNFPQNFEDPVVKVKQEGQPSPPKRGVGRGRGSRGGRKADRRFAGLSGAAELRAIRKNMIQSVAAAQETLAAGEGWNQEVNEEGEGGRGKRVAGYKGHDKNYVCNMKNCETCAPPVQIKTEPKPKVKVVHVMQQQQQISQQQPQQISQQQSQQISQLQSHQLHKRVQQLQQQQQPRPVQQKRTVVMTKVTPTTVVHGAFAPNNKSSVPSLKRDSLQLVQSDSKKMKKDDDQRVKVGNRVGNYPVDITASPLTNKSKKVDYFVTSNSTESIVSPPVELQSFCIPTYSCKLCGREFRFEGKLHRHIESVHQNKPIFSPDVKPGRNSNKNLPPLQNDMMNSEPIIQQIQQQVMVQPPTKKREPVNPEIAALRSEWSDDEDEGEEEELEEPVSTQQQEMIITTTSSNSNVNYTTLYAPQPINPRDIAPTTTTLTDAHHYSSGVKVNMNKLAGLLPRQPMVQTPGSSKQPGAAVPEKQNSSKPRTEAEVEADTLDMKCQRLLQKLFDHDLLMNCGLLEKHVSVVLGKVLQHYGVKMIEDYGQGQYEVLKYNLWRLIEWKVTMEQMEEFYTAGKSVEEMMEDIMNERVPLVQHHFVPRDQAAAGAEQDIQQHEQQTQQHVMEAVDVTDGQMVLQQFAAGTLGTQLNLPEGVTQVMLAQDVPPDLLQGAHIVTIDPATGQVISQVTADQVILADAITEDLEHQVSQMGGGQVVQVSQASGAPQVIHTGQLVQVSQATGQVMTAEQFAAAQQQQNQSNIVVTHTTAGPVTQMGHMVVHTSSGVVKVEAEGMTAGNLVSAQQSQYHQAQ</sequence>
<feature type="compositionally biased region" description="Basic residues" evidence="12">
    <location>
        <begin position="583"/>
        <end position="593"/>
    </location>
</feature>
<keyword evidence="4" id="KW-0677">Repeat</keyword>
<keyword evidence="6" id="KW-0862">Zinc</keyword>
<evidence type="ECO:0000256" key="8">
    <source>
        <dbReference type="ARBA" id="ARBA00023125"/>
    </source>
</evidence>
<dbReference type="Gene3D" id="3.30.160.60">
    <property type="entry name" value="Classic Zinc Finger"/>
    <property type="match status" value="5"/>
</dbReference>
<dbReference type="PROSITE" id="PS50157">
    <property type="entry name" value="ZINC_FINGER_C2H2_2"/>
    <property type="match status" value="7"/>
</dbReference>
<feature type="region of interest" description="Disordered" evidence="12">
    <location>
        <begin position="1"/>
        <end position="42"/>
    </location>
</feature>
<dbReference type="InterPro" id="IPR013087">
    <property type="entry name" value="Znf_C2H2_type"/>
</dbReference>
<protein>
    <recommendedName>
        <fullName evidence="13">C2H2-type domain-containing protein</fullName>
    </recommendedName>
</protein>
<feature type="compositionally biased region" description="Low complexity" evidence="12">
    <location>
        <begin position="413"/>
        <end position="439"/>
    </location>
</feature>
<evidence type="ECO:0000313" key="14">
    <source>
        <dbReference type="EMBL" id="CAL4111361.1"/>
    </source>
</evidence>
<feature type="domain" description="C2H2-type" evidence="13">
    <location>
        <begin position="112"/>
        <end position="139"/>
    </location>
</feature>
<keyword evidence="3" id="KW-0479">Metal-binding</keyword>
<evidence type="ECO:0000256" key="2">
    <source>
        <dbReference type="ARBA" id="ARBA00006991"/>
    </source>
</evidence>
<evidence type="ECO:0000256" key="12">
    <source>
        <dbReference type="SAM" id="MobiDB-lite"/>
    </source>
</evidence>
<feature type="region of interest" description="Disordered" evidence="12">
    <location>
        <begin position="294"/>
        <end position="351"/>
    </location>
</feature>
<evidence type="ECO:0000256" key="3">
    <source>
        <dbReference type="ARBA" id="ARBA00022723"/>
    </source>
</evidence>
<evidence type="ECO:0000256" key="11">
    <source>
        <dbReference type="PROSITE-ProRule" id="PRU00042"/>
    </source>
</evidence>
<dbReference type="FunFam" id="3.30.160.60:FF:001156">
    <property type="entry name" value="Zinc finger protein 407"/>
    <property type="match status" value="1"/>
</dbReference>
<feature type="compositionally biased region" description="Polar residues" evidence="12">
    <location>
        <begin position="1012"/>
        <end position="1021"/>
    </location>
</feature>
<feature type="region of interest" description="Disordered" evidence="12">
    <location>
        <begin position="708"/>
        <end position="739"/>
    </location>
</feature>
<keyword evidence="5 11" id="KW-0863">Zinc-finger</keyword>
<dbReference type="GO" id="GO:0005634">
    <property type="term" value="C:nucleus"/>
    <property type="evidence" value="ECO:0007669"/>
    <property type="project" value="UniProtKB-SubCell"/>
</dbReference>
<dbReference type="PANTHER" id="PTHR16515:SF49">
    <property type="entry name" value="GASTRULA ZINC FINGER PROTEIN XLCGF49.1-LIKE-RELATED"/>
    <property type="match status" value="1"/>
</dbReference>
<evidence type="ECO:0000259" key="13">
    <source>
        <dbReference type="PROSITE" id="PS50157"/>
    </source>
</evidence>
<proteinExistence type="inferred from homology"/>
<feature type="compositionally biased region" description="Acidic residues" evidence="12">
    <location>
        <begin position="930"/>
        <end position="943"/>
    </location>
</feature>
<dbReference type="PANTHER" id="PTHR16515">
    <property type="entry name" value="PR DOMAIN ZINC FINGER PROTEIN"/>
    <property type="match status" value="1"/>
</dbReference>
<keyword evidence="9" id="KW-0804">Transcription</keyword>
<feature type="region of interest" description="Disordered" evidence="12">
    <location>
        <begin position="413"/>
        <end position="481"/>
    </location>
</feature>
<feature type="domain" description="C2H2-type" evidence="13">
    <location>
        <begin position="84"/>
        <end position="111"/>
    </location>
</feature>
<feature type="region of interest" description="Disordered" evidence="12">
    <location>
        <begin position="1010"/>
        <end position="1043"/>
    </location>
</feature>
<dbReference type="InterPro" id="IPR036236">
    <property type="entry name" value="Znf_C2H2_sf"/>
</dbReference>
<evidence type="ECO:0000256" key="10">
    <source>
        <dbReference type="ARBA" id="ARBA00023242"/>
    </source>
</evidence>
<reference evidence="14 15" key="1">
    <citation type="submission" date="2024-05" db="EMBL/GenBank/DDBJ databases">
        <authorList>
            <person name="Wallberg A."/>
        </authorList>
    </citation>
    <scope>NUCLEOTIDE SEQUENCE [LARGE SCALE GENOMIC DNA]</scope>
</reference>
<dbReference type="PROSITE" id="PS00028">
    <property type="entry name" value="ZINC_FINGER_C2H2_1"/>
    <property type="match status" value="7"/>
</dbReference>
<keyword evidence="15" id="KW-1185">Reference proteome</keyword>
<dbReference type="GO" id="GO:0010468">
    <property type="term" value="P:regulation of gene expression"/>
    <property type="evidence" value="ECO:0007669"/>
    <property type="project" value="TreeGrafter"/>
</dbReference>
<accession>A0AAV2R463</accession>
<comment type="subcellular location">
    <subcellularLocation>
        <location evidence="1">Nucleus</location>
    </subcellularLocation>
</comment>
<dbReference type="GO" id="GO:0003677">
    <property type="term" value="F:DNA binding"/>
    <property type="evidence" value="ECO:0007669"/>
    <property type="project" value="UniProtKB-KW"/>
</dbReference>
<feature type="region of interest" description="Disordered" evidence="12">
    <location>
        <begin position="926"/>
        <end position="949"/>
    </location>
</feature>
<dbReference type="EMBL" id="CAXKWB010014667">
    <property type="protein sequence ID" value="CAL4111361.1"/>
    <property type="molecule type" value="Genomic_DNA"/>
</dbReference>
<feature type="region of interest" description="Disordered" evidence="12">
    <location>
        <begin position="571"/>
        <end position="601"/>
    </location>
</feature>
<evidence type="ECO:0000313" key="15">
    <source>
        <dbReference type="Proteomes" id="UP001497623"/>
    </source>
</evidence>